<sequence>MPQRHTNKAPALSRTSRQRGETNGGDERRAANGQTIIPRARVPVGLVHHPTGTSRANGQAEASSHGDAAAGPYARSFLGSNPADRRRLARETYAAGIDAERGAGRSHIKLLRQVASGASSETSMTRPGGGNPDRRRSLGFLTVQFHLPPCGGGRKIEGLGERKPPKLQIFLVRGSVLRARRTDPLTCDFRCLGGLRSPNSSKSLSPPPRGRWEPANLTDPLTNKI</sequence>
<dbReference type="Proteomes" id="UP001238496">
    <property type="component" value="Unassembled WGS sequence"/>
</dbReference>
<evidence type="ECO:0000313" key="3">
    <source>
        <dbReference type="Proteomes" id="UP001238496"/>
    </source>
</evidence>
<reference evidence="2 3" key="1">
    <citation type="submission" date="2023-07" db="EMBL/GenBank/DDBJ databases">
        <title>Genomic Encyclopedia of Type Strains, Phase IV (KMG-IV): sequencing the most valuable type-strain genomes for metagenomic binning, comparative biology and taxonomic classification.</title>
        <authorList>
            <person name="Goeker M."/>
        </authorList>
    </citation>
    <scope>NUCLEOTIDE SEQUENCE [LARGE SCALE GENOMIC DNA]</scope>
    <source>
        <strain evidence="2 3">DSM 1111</strain>
    </source>
</reference>
<accession>A0ABU0GE00</accession>
<feature type="compositionally biased region" description="Polar residues" evidence="1">
    <location>
        <begin position="116"/>
        <end position="125"/>
    </location>
</feature>
<comment type="caution">
    <text evidence="2">The sequence shown here is derived from an EMBL/GenBank/DDBJ whole genome shotgun (WGS) entry which is preliminary data.</text>
</comment>
<dbReference type="EMBL" id="JAUSUW010000026">
    <property type="protein sequence ID" value="MDQ0423589.1"/>
    <property type="molecule type" value="Genomic_DNA"/>
</dbReference>
<evidence type="ECO:0000256" key="1">
    <source>
        <dbReference type="SAM" id="MobiDB-lite"/>
    </source>
</evidence>
<name>A0ABU0GE00_9HYPH</name>
<feature type="compositionally biased region" description="Polar residues" evidence="1">
    <location>
        <begin position="51"/>
        <end position="62"/>
    </location>
</feature>
<proteinExistence type="predicted"/>
<protein>
    <submittedName>
        <fullName evidence="2">Uncharacterized protein</fullName>
    </submittedName>
</protein>
<feature type="region of interest" description="Disordered" evidence="1">
    <location>
        <begin position="115"/>
        <end position="135"/>
    </location>
</feature>
<keyword evidence="3" id="KW-1185">Reference proteome</keyword>
<organism evidence="2 3">
    <name type="scientific">Peteryoungia aggregata LMG 23059</name>
    <dbReference type="NCBI Taxonomy" id="1368425"/>
    <lineage>
        <taxon>Bacteria</taxon>
        <taxon>Pseudomonadati</taxon>
        <taxon>Pseudomonadota</taxon>
        <taxon>Alphaproteobacteria</taxon>
        <taxon>Hyphomicrobiales</taxon>
        <taxon>Rhizobiaceae</taxon>
        <taxon>Peteryoungia</taxon>
    </lineage>
</organism>
<gene>
    <name evidence="2" type="ORF">J2045_004644</name>
</gene>
<feature type="region of interest" description="Disordered" evidence="1">
    <location>
        <begin position="1"/>
        <end position="82"/>
    </location>
</feature>
<evidence type="ECO:0000313" key="2">
    <source>
        <dbReference type="EMBL" id="MDQ0423589.1"/>
    </source>
</evidence>
<feature type="region of interest" description="Disordered" evidence="1">
    <location>
        <begin position="197"/>
        <end position="225"/>
    </location>
</feature>